<dbReference type="Pfam" id="PF00005">
    <property type="entry name" value="ABC_tran"/>
    <property type="match status" value="1"/>
</dbReference>
<keyword evidence="5 7" id="KW-1133">Transmembrane helix</keyword>
<dbReference type="PROSITE" id="PS50893">
    <property type="entry name" value="ABC_TRANSPORTER_2"/>
    <property type="match status" value="1"/>
</dbReference>
<dbReference type="InterPro" id="IPR017871">
    <property type="entry name" value="ABC_transporter-like_CS"/>
</dbReference>
<dbReference type="PROSITE" id="PS00211">
    <property type="entry name" value="ABC_TRANSPORTER_1"/>
    <property type="match status" value="1"/>
</dbReference>
<evidence type="ECO:0000256" key="2">
    <source>
        <dbReference type="ARBA" id="ARBA00022692"/>
    </source>
</evidence>
<accession>A0A9D1SJH3</accession>
<feature type="transmembrane region" description="Helical" evidence="7">
    <location>
        <begin position="38"/>
        <end position="60"/>
    </location>
</feature>
<feature type="domain" description="ABC transmembrane type-1" evidence="9">
    <location>
        <begin position="34"/>
        <end position="317"/>
    </location>
</feature>
<comment type="caution">
    <text evidence="10">The sequence shown here is derived from an EMBL/GenBank/DDBJ whole genome shotgun (WGS) entry which is preliminary data.</text>
</comment>
<dbReference type="PROSITE" id="PS50929">
    <property type="entry name" value="ABC_TM1F"/>
    <property type="match status" value="1"/>
</dbReference>
<dbReference type="GO" id="GO:0034040">
    <property type="term" value="F:ATPase-coupled lipid transmembrane transporter activity"/>
    <property type="evidence" value="ECO:0007669"/>
    <property type="project" value="TreeGrafter"/>
</dbReference>
<evidence type="ECO:0000259" key="9">
    <source>
        <dbReference type="PROSITE" id="PS50929"/>
    </source>
</evidence>
<reference evidence="10" key="2">
    <citation type="journal article" date="2021" name="PeerJ">
        <title>Extensive microbial diversity within the chicken gut microbiome revealed by metagenomics and culture.</title>
        <authorList>
            <person name="Gilroy R."/>
            <person name="Ravi A."/>
            <person name="Getino M."/>
            <person name="Pursley I."/>
            <person name="Horton D.L."/>
            <person name="Alikhan N.F."/>
            <person name="Baker D."/>
            <person name="Gharbi K."/>
            <person name="Hall N."/>
            <person name="Watson M."/>
            <person name="Adriaenssens E.M."/>
            <person name="Foster-Nyarko E."/>
            <person name="Jarju S."/>
            <person name="Secka A."/>
            <person name="Antonio M."/>
            <person name="Oren A."/>
            <person name="Chaudhuri R.R."/>
            <person name="La Ragione R."/>
            <person name="Hildebrand F."/>
            <person name="Pallen M.J."/>
        </authorList>
    </citation>
    <scope>NUCLEOTIDE SEQUENCE</scope>
    <source>
        <strain evidence="10">9366</strain>
    </source>
</reference>
<comment type="subcellular location">
    <subcellularLocation>
        <location evidence="1">Cell membrane</location>
        <topology evidence="1">Multi-pass membrane protein</topology>
    </subcellularLocation>
</comment>
<feature type="transmembrane region" description="Helical" evidence="7">
    <location>
        <begin position="171"/>
        <end position="191"/>
    </location>
</feature>
<keyword evidence="6 7" id="KW-0472">Membrane</keyword>
<dbReference type="GO" id="GO:0005524">
    <property type="term" value="F:ATP binding"/>
    <property type="evidence" value="ECO:0007669"/>
    <property type="project" value="UniProtKB-KW"/>
</dbReference>
<dbReference type="PANTHER" id="PTHR24221:SF653">
    <property type="entry name" value="TRANSPORT ATP-BINDING PROTEIN CYDC"/>
    <property type="match status" value="1"/>
</dbReference>
<evidence type="ECO:0000256" key="6">
    <source>
        <dbReference type="ARBA" id="ARBA00023136"/>
    </source>
</evidence>
<feature type="domain" description="ABC transporter" evidence="8">
    <location>
        <begin position="349"/>
        <end position="564"/>
    </location>
</feature>
<keyword evidence="4 10" id="KW-0067">ATP-binding</keyword>
<evidence type="ECO:0000313" key="10">
    <source>
        <dbReference type="EMBL" id="HIU62749.1"/>
    </source>
</evidence>
<evidence type="ECO:0000256" key="1">
    <source>
        <dbReference type="ARBA" id="ARBA00004651"/>
    </source>
</evidence>
<dbReference type="AlphaFoldDB" id="A0A9D1SJH3"/>
<keyword evidence="3" id="KW-0547">Nucleotide-binding</keyword>
<feature type="transmembrane region" description="Helical" evidence="7">
    <location>
        <begin position="12"/>
        <end position="32"/>
    </location>
</feature>
<dbReference type="Pfam" id="PF00664">
    <property type="entry name" value="ABC_membrane"/>
    <property type="match status" value="1"/>
</dbReference>
<dbReference type="InterPro" id="IPR003593">
    <property type="entry name" value="AAA+_ATPase"/>
</dbReference>
<evidence type="ECO:0000313" key="11">
    <source>
        <dbReference type="Proteomes" id="UP000824145"/>
    </source>
</evidence>
<dbReference type="Gene3D" id="1.20.1560.10">
    <property type="entry name" value="ABC transporter type 1, transmembrane domain"/>
    <property type="match status" value="1"/>
</dbReference>
<feature type="transmembrane region" description="Helical" evidence="7">
    <location>
        <begin position="142"/>
        <end position="165"/>
    </location>
</feature>
<evidence type="ECO:0000256" key="4">
    <source>
        <dbReference type="ARBA" id="ARBA00022840"/>
    </source>
</evidence>
<dbReference type="InterPro" id="IPR036640">
    <property type="entry name" value="ABC1_TM_sf"/>
</dbReference>
<dbReference type="InterPro" id="IPR027417">
    <property type="entry name" value="P-loop_NTPase"/>
</dbReference>
<reference evidence="10" key="1">
    <citation type="submission" date="2020-10" db="EMBL/GenBank/DDBJ databases">
        <authorList>
            <person name="Gilroy R."/>
        </authorList>
    </citation>
    <scope>NUCLEOTIDE SEQUENCE</scope>
    <source>
        <strain evidence="10">9366</strain>
    </source>
</reference>
<dbReference type="InterPro" id="IPR003439">
    <property type="entry name" value="ABC_transporter-like_ATP-bd"/>
</dbReference>
<gene>
    <name evidence="10" type="ORF">IAB07_03140</name>
</gene>
<evidence type="ECO:0000259" key="8">
    <source>
        <dbReference type="PROSITE" id="PS50893"/>
    </source>
</evidence>
<feature type="transmembrane region" description="Helical" evidence="7">
    <location>
        <begin position="292"/>
        <end position="311"/>
    </location>
</feature>
<dbReference type="SUPFAM" id="SSF90123">
    <property type="entry name" value="ABC transporter transmembrane region"/>
    <property type="match status" value="1"/>
</dbReference>
<dbReference type="GO" id="GO:0016887">
    <property type="term" value="F:ATP hydrolysis activity"/>
    <property type="evidence" value="ECO:0007669"/>
    <property type="project" value="InterPro"/>
</dbReference>
<dbReference type="SUPFAM" id="SSF52540">
    <property type="entry name" value="P-loop containing nucleoside triphosphate hydrolases"/>
    <property type="match status" value="1"/>
</dbReference>
<protein>
    <submittedName>
        <fullName evidence="10">ABC transporter ATP-binding protein</fullName>
    </submittedName>
</protein>
<sequence length="565" mass="60992">MKEKLRRSGAKIMASLIVLLGSLSYIMVLAVINGSVGFLAAMGVTVAGATGVAKALGVLGLCAEIPLAWGAVIGIAVGCGVVRGGLRYLEQYSNHYIAFKLLAVLRDKIFGALRVLCPAKLESKQKGSIIAMITSDIETLEVFYAHTISPICIAVLVSLAVFLFVGFVSSWYLALVALAGFLVIGIIVPLISSRALKESGVNYRREFASFNSYFLDSIKGIKDIVLNNAEKDREGEVDCRSDILLKETKRMKHGITKAGAATELCVTLFIVISLIVGILLVHFEMLDLGKMLIGVVAIFGSFGPVLAVSALPGNLTQTFASGDRVLNLLSEKPAVTPVVSGKTFDYENLSVKDLSFAYESSVPVLKDVCMNAKKGEIIGIVGESGCGKSTFLKLLLRFWEKDSGEIDYNGIDVDNIDSDNLLDNVTMVSQTTYLFDESIEDNLRIAKPSATQEELENACKMASVHDFIMTLPEGYKTQVGAMGDNLSAGEKQRIGLARAFLKGSQLILLDETTSNVDSINEGMILKSLAEQKSKKSIILVSHRESTMAIADRIYHVENGIMSEVK</sequence>
<feature type="transmembrane region" description="Helical" evidence="7">
    <location>
        <begin position="258"/>
        <end position="280"/>
    </location>
</feature>
<dbReference type="GO" id="GO:0005886">
    <property type="term" value="C:plasma membrane"/>
    <property type="evidence" value="ECO:0007669"/>
    <property type="project" value="UniProtKB-SubCell"/>
</dbReference>
<evidence type="ECO:0000256" key="5">
    <source>
        <dbReference type="ARBA" id="ARBA00022989"/>
    </source>
</evidence>
<dbReference type="PANTHER" id="PTHR24221">
    <property type="entry name" value="ATP-BINDING CASSETTE SUB-FAMILY B"/>
    <property type="match status" value="1"/>
</dbReference>
<dbReference type="InterPro" id="IPR011527">
    <property type="entry name" value="ABC1_TM_dom"/>
</dbReference>
<dbReference type="GO" id="GO:0140359">
    <property type="term" value="F:ABC-type transporter activity"/>
    <property type="evidence" value="ECO:0007669"/>
    <property type="project" value="InterPro"/>
</dbReference>
<dbReference type="InterPro" id="IPR039421">
    <property type="entry name" value="Type_1_exporter"/>
</dbReference>
<evidence type="ECO:0000256" key="3">
    <source>
        <dbReference type="ARBA" id="ARBA00022741"/>
    </source>
</evidence>
<organism evidence="10 11">
    <name type="scientific">Candidatus Caccalectryoclostridium excrementigallinarum</name>
    <dbReference type="NCBI Taxonomy" id="2840710"/>
    <lineage>
        <taxon>Bacteria</taxon>
        <taxon>Bacillati</taxon>
        <taxon>Bacillota</taxon>
        <taxon>Clostridia</taxon>
        <taxon>Christensenellales</taxon>
        <taxon>Christensenellaceae</taxon>
        <taxon>Christensenellaceae incertae sedis</taxon>
        <taxon>Candidatus Caccalectryoclostridium</taxon>
    </lineage>
</organism>
<dbReference type="EMBL" id="DVNJ01000016">
    <property type="protein sequence ID" value="HIU62749.1"/>
    <property type="molecule type" value="Genomic_DNA"/>
</dbReference>
<dbReference type="SMART" id="SM00382">
    <property type="entry name" value="AAA"/>
    <property type="match status" value="1"/>
</dbReference>
<proteinExistence type="predicted"/>
<name>A0A9D1SJH3_9FIRM</name>
<feature type="transmembrane region" description="Helical" evidence="7">
    <location>
        <begin position="67"/>
        <end position="85"/>
    </location>
</feature>
<dbReference type="Proteomes" id="UP000824145">
    <property type="component" value="Unassembled WGS sequence"/>
</dbReference>
<dbReference type="Gene3D" id="3.40.50.300">
    <property type="entry name" value="P-loop containing nucleotide triphosphate hydrolases"/>
    <property type="match status" value="1"/>
</dbReference>
<evidence type="ECO:0000256" key="7">
    <source>
        <dbReference type="SAM" id="Phobius"/>
    </source>
</evidence>
<keyword evidence="2 7" id="KW-0812">Transmembrane</keyword>